<proteinExistence type="inferred from homology"/>
<dbReference type="GO" id="GO:0005737">
    <property type="term" value="C:cytoplasm"/>
    <property type="evidence" value="ECO:0007669"/>
    <property type="project" value="TreeGrafter"/>
</dbReference>
<dbReference type="GO" id="GO:0046872">
    <property type="term" value="F:metal ion binding"/>
    <property type="evidence" value="ECO:0007669"/>
    <property type="project" value="UniProtKB-KW"/>
</dbReference>
<dbReference type="InterPro" id="IPR036565">
    <property type="entry name" value="Mur-like_cat_sf"/>
</dbReference>
<protein>
    <submittedName>
        <fullName evidence="7">Bifunctional folylpolyglutamate synthase/dihydrofolate synthase</fullName>
    </submittedName>
</protein>
<organism evidence="7 8">
    <name type="scientific">Halarcobacter ebronensis</name>
    <dbReference type="NCBI Taxonomy" id="1462615"/>
    <lineage>
        <taxon>Bacteria</taxon>
        <taxon>Pseudomonadati</taxon>
        <taxon>Campylobacterota</taxon>
        <taxon>Epsilonproteobacteria</taxon>
        <taxon>Campylobacterales</taxon>
        <taxon>Arcobacteraceae</taxon>
        <taxon>Halarcobacter</taxon>
    </lineage>
</organism>
<gene>
    <name evidence="7" type="ORF">CRV08_05925</name>
</gene>
<dbReference type="SUPFAM" id="SSF53244">
    <property type="entry name" value="MurD-like peptide ligases, peptide-binding domain"/>
    <property type="match status" value="1"/>
</dbReference>
<keyword evidence="6" id="KW-0460">Magnesium</keyword>
<dbReference type="SUPFAM" id="SSF53623">
    <property type="entry name" value="MurD-like peptide ligases, catalytic domain"/>
    <property type="match status" value="1"/>
</dbReference>
<comment type="similarity">
    <text evidence="1">Belongs to the folylpolyglutamate synthase family.</text>
</comment>
<dbReference type="GO" id="GO:0004326">
    <property type="term" value="F:tetrahydrofolylpolyglutamate synthase activity"/>
    <property type="evidence" value="ECO:0007669"/>
    <property type="project" value="InterPro"/>
</dbReference>
<dbReference type="Gene3D" id="3.90.190.20">
    <property type="entry name" value="Mur ligase, C-terminal domain"/>
    <property type="match status" value="1"/>
</dbReference>
<evidence type="ECO:0000256" key="4">
    <source>
        <dbReference type="ARBA" id="ARBA00022741"/>
    </source>
</evidence>
<keyword evidence="4" id="KW-0547">Nucleotide-binding</keyword>
<comment type="caution">
    <text evidence="7">The sequence shown here is derived from an EMBL/GenBank/DDBJ whole genome shotgun (WGS) entry which is preliminary data.</text>
</comment>
<dbReference type="InterPro" id="IPR018109">
    <property type="entry name" value="Folylpolyglutamate_synth_CS"/>
</dbReference>
<accession>A0A4Q0YH57</accession>
<dbReference type="PANTHER" id="PTHR11136:SF0">
    <property type="entry name" value="DIHYDROFOLATE SYNTHETASE-RELATED"/>
    <property type="match status" value="1"/>
</dbReference>
<evidence type="ECO:0000256" key="2">
    <source>
        <dbReference type="ARBA" id="ARBA00022598"/>
    </source>
</evidence>
<dbReference type="Proteomes" id="UP000290172">
    <property type="component" value="Unassembled WGS sequence"/>
</dbReference>
<dbReference type="GO" id="GO:0005524">
    <property type="term" value="F:ATP binding"/>
    <property type="evidence" value="ECO:0007669"/>
    <property type="project" value="UniProtKB-KW"/>
</dbReference>
<dbReference type="GO" id="GO:0046654">
    <property type="term" value="P:tetrahydrofolate biosynthetic process"/>
    <property type="evidence" value="ECO:0007669"/>
    <property type="project" value="UniProtKB-UniPathway"/>
</dbReference>
<sequence>MELNIKKSSLEEILSHKTMYYDKIDFSIVEKSWQILSKFIKIPYLIHIVGTNGKGSTGRLLSHYLVKNGYKTLHYSSPHILKFNERIWINGRDSLDFELNFANKKLQHYLTTPLLEKLTYFEYTTLLSLVLSDGLDFLVFEAGLGGEFDATNVVPSQQTLVTTIDLDHQDFLGDSIEKIAKTKMRSADNKILIGYQIHNEVYSTAVKVKEELKKEFDRDIEIISVKEFDKYRLNKKFPEFINRNLALVVASLKQLNIKIDLSLFEDIKLFGRCQKIASNITIDVGHNPLAAKVLVKEFEEKKVHLIYNSYKDKDYKSVLEILKPIISKLTICKIVNKRIADENNLLEICKNLNIIVSTYDSIKADEEYLVFGSFSVVEKFLKNMSVDER</sequence>
<reference evidence="7 8" key="1">
    <citation type="submission" date="2017-10" db="EMBL/GenBank/DDBJ databases">
        <title>Genomics of the genus Arcobacter.</title>
        <authorList>
            <person name="Perez-Cataluna A."/>
            <person name="Figueras M.J."/>
        </authorList>
    </citation>
    <scope>NUCLEOTIDE SEQUENCE [LARGE SCALE GENOMIC DNA]</scope>
    <source>
        <strain evidence="7 8">CECT 8993</strain>
    </source>
</reference>
<evidence type="ECO:0000256" key="1">
    <source>
        <dbReference type="ARBA" id="ARBA00008276"/>
    </source>
</evidence>
<dbReference type="PROSITE" id="PS01012">
    <property type="entry name" value="FOLYLPOLYGLU_SYNT_2"/>
    <property type="match status" value="1"/>
</dbReference>
<name>A0A4Q0YH57_9BACT</name>
<keyword evidence="3" id="KW-0479">Metal-binding</keyword>
<dbReference type="Gene3D" id="3.40.1190.10">
    <property type="entry name" value="Mur-like, catalytic domain"/>
    <property type="match status" value="1"/>
</dbReference>
<keyword evidence="5" id="KW-0067">ATP-binding</keyword>
<keyword evidence="2" id="KW-0436">Ligase</keyword>
<evidence type="ECO:0000256" key="6">
    <source>
        <dbReference type="ARBA" id="ARBA00022842"/>
    </source>
</evidence>
<dbReference type="NCBIfam" id="TIGR01499">
    <property type="entry name" value="folC"/>
    <property type="match status" value="1"/>
</dbReference>
<dbReference type="AlphaFoldDB" id="A0A4Q0YH57"/>
<dbReference type="PANTHER" id="PTHR11136">
    <property type="entry name" value="FOLYLPOLYGLUTAMATE SYNTHASE-RELATED"/>
    <property type="match status" value="1"/>
</dbReference>
<evidence type="ECO:0000256" key="5">
    <source>
        <dbReference type="ARBA" id="ARBA00022840"/>
    </source>
</evidence>
<dbReference type="EMBL" id="PDKJ01000004">
    <property type="protein sequence ID" value="RXJ69044.1"/>
    <property type="molecule type" value="Genomic_DNA"/>
</dbReference>
<dbReference type="InterPro" id="IPR001645">
    <property type="entry name" value="Folylpolyglutamate_synth"/>
</dbReference>
<evidence type="ECO:0000256" key="3">
    <source>
        <dbReference type="ARBA" id="ARBA00022723"/>
    </source>
</evidence>
<dbReference type="GO" id="GO:0008841">
    <property type="term" value="F:dihydrofolate synthase activity"/>
    <property type="evidence" value="ECO:0007669"/>
    <property type="project" value="TreeGrafter"/>
</dbReference>
<evidence type="ECO:0000313" key="8">
    <source>
        <dbReference type="Proteomes" id="UP000290172"/>
    </source>
</evidence>
<dbReference type="UniPathway" id="UPA00077">
    <property type="reaction ID" value="UER00157"/>
</dbReference>
<dbReference type="InterPro" id="IPR036615">
    <property type="entry name" value="Mur_ligase_C_dom_sf"/>
</dbReference>
<evidence type="ECO:0000313" key="7">
    <source>
        <dbReference type="EMBL" id="RXJ69044.1"/>
    </source>
</evidence>